<organism evidence="1">
    <name type="scientific">Salix viminalis</name>
    <name type="common">Common osier</name>
    <name type="synonym">Basket willow</name>
    <dbReference type="NCBI Taxonomy" id="40686"/>
    <lineage>
        <taxon>Eukaryota</taxon>
        <taxon>Viridiplantae</taxon>
        <taxon>Streptophyta</taxon>
        <taxon>Embryophyta</taxon>
        <taxon>Tracheophyta</taxon>
        <taxon>Spermatophyta</taxon>
        <taxon>Magnoliopsida</taxon>
        <taxon>eudicotyledons</taxon>
        <taxon>Gunneridae</taxon>
        <taxon>Pentapetalae</taxon>
        <taxon>rosids</taxon>
        <taxon>fabids</taxon>
        <taxon>Malpighiales</taxon>
        <taxon>Salicaceae</taxon>
        <taxon>Saliceae</taxon>
        <taxon>Salix</taxon>
    </lineage>
</organism>
<protein>
    <submittedName>
        <fullName evidence="1">Uncharacterized protein</fullName>
    </submittedName>
</protein>
<proteinExistence type="predicted"/>
<gene>
    <name evidence="1" type="ORF">SVIM_LOCUS173357</name>
</gene>
<dbReference type="EMBL" id="CAADRP010001112">
    <property type="protein sequence ID" value="VFU35116.1"/>
    <property type="molecule type" value="Genomic_DNA"/>
</dbReference>
<accession>A0A6N2L4L6</accession>
<reference evidence="1" key="1">
    <citation type="submission" date="2019-03" db="EMBL/GenBank/DDBJ databases">
        <authorList>
            <person name="Mank J."/>
            <person name="Almeida P."/>
        </authorList>
    </citation>
    <scope>NUCLEOTIDE SEQUENCE</scope>
    <source>
        <strain evidence="1">78183</strain>
    </source>
</reference>
<dbReference type="AlphaFoldDB" id="A0A6N2L4L6"/>
<name>A0A6N2L4L6_SALVM</name>
<sequence>MIVMYAYVVFVVMFYKDDDFKPAGLGFTALYAYVISAAVNITARITVFPCDYIVDDNMGVELGLGELSNY</sequence>
<evidence type="ECO:0000313" key="1">
    <source>
        <dbReference type="EMBL" id="VFU35116.1"/>
    </source>
</evidence>